<evidence type="ECO:0000256" key="4">
    <source>
        <dbReference type="ARBA" id="ARBA00015552"/>
    </source>
</evidence>
<dbReference type="PROSITE" id="PS00893">
    <property type="entry name" value="NUDIX_BOX"/>
    <property type="match status" value="1"/>
</dbReference>
<evidence type="ECO:0000256" key="2">
    <source>
        <dbReference type="ARBA" id="ARBA00007608"/>
    </source>
</evidence>
<dbReference type="EMBL" id="CP022272">
    <property type="protein sequence ID" value="ASJ97168.1"/>
    <property type="molecule type" value="Genomic_DNA"/>
</dbReference>
<keyword evidence="6" id="KW-0460">Magnesium</keyword>
<dbReference type="PANTHER" id="PTHR43222">
    <property type="entry name" value="NUDIX HYDROLASE 23"/>
    <property type="match status" value="1"/>
</dbReference>
<comment type="subunit">
    <text evidence="3 6">Monomer.</text>
</comment>
<evidence type="ECO:0000313" key="8">
    <source>
        <dbReference type="EMBL" id="ASJ97168.1"/>
    </source>
</evidence>
<evidence type="ECO:0000259" key="7">
    <source>
        <dbReference type="PROSITE" id="PS51462"/>
    </source>
</evidence>
<comment type="similarity">
    <text evidence="2 6">Belongs to the Nudix hydrolase family. NudJ subfamily.</text>
</comment>
<dbReference type="GO" id="GO:0017111">
    <property type="term" value="F:ribonucleoside triphosphate phosphatase activity"/>
    <property type="evidence" value="ECO:0007669"/>
    <property type="project" value="InterPro"/>
</dbReference>
<organism evidence="8 9">
    <name type="scientific">Shewanella marisflavi</name>
    <dbReference type="NCBI Taxonomy" id="260364"/>
    <lineage>
        <taxon>Bacteria</taxon>
        <taxon>Pseudomonadati</taxon>
        <taxon>Pseudomonadota</taxon>
        <taxon>Gammaproteobacteria</taxon>
        <taxon>Alteromonadales</taxon>
        <taxon>Shewanellaceae</taxon>
        <taxon>Shewanella</taxon>
    </lineage>
</organism>
<dbReference type="PANTHER" id="PTHR43222:SF11">
    <property type="entry name" value="PHOSPHATASE NUDJ"/>
    <property type="match status" value="1"/>
</dbReference>
<evidence type="ECO:0000256" key="6">
    <source>
        <dbReference type="RuleBase" id="RU364043"/>
    </source>
</evidence>
<dbReference type="CDD" id="cd03675">
    <property type="entry name" value="NUDIX_Hydrolase"/>
    <property type="match status" value="1"/>
</dbReference>
<gene>
    <name evidence="6" type="primary">nudJ</name>
    <name evidence="8" type="ORF">CFF01_11540</name>
</gene>
<keyword evidence="5 6" id="KW-0378">Hydrolase</keyword>
<feature type="domain" description="Nudix hydrolase" evidence="7">
    <location>
        <begin position="5"/>
        <end position="132"/>
    </location>
</feature>
<dbReference type="Gene3D" id="3.90.79.10">
    <property type="entry name" value="Nucleoside Triphosphate Pyrophosphohydrolase"/>
    <property type="match status" value="1"/>
</dbReference>
<comment type="cofactor">
    <cofactor evidence="1 6">
        <name>Mg(2+)</name>
        <dbReference type="ChEBI" id="CHEBI:18420"/>
    </cofactor>
</comment>
<evidence type="ECO:0000313" key="9">
    <source>
        <dbReference type="Proteomes" id="UP000198233"/>
    </source>
</evidence>
<dbReference type="GO" id="GO:0017110">
    <property type="term" value="F:nucleoside diphosphate phosphatase activity"/>
    <property type="evidence" value="ECO:0007669"/>
    <property type="project" value="InterPro"/>
</dbReference>
<accession>A0AAC9U093</accession>
<dbReference type="InterPro" id="IPR020084">
    <property type="entry name" value="NUDIX_hydrolase_CS"/>
</dbReference>
<sequence length="157" mass="17903">MERYKPNVTVACVIACEDKYLMVEELIDGKLTYNQPAGHLEAHESLTQACAREVLEETGLAIKPQSLIKIYQFQANEDLAFLRFTYACTLDELLTPAPQDNAICRALWMTLDEIEQRKLQLRSPLVLQCIHDYRQGKLFSTDVVNSQFLLLAQSHNA</sequence>
<protein>
    <recommendedName>
        <fullName evidence="4 6">Phosphatase NudJ</fullName>
        <ecNumber evidence="6">3.6.1.-</ecNumber>
    </recommendedName>
</protein>
<dbReference type="EC" id="3.6.1.-" evidence="6"/>
<name>A0AAC9U093_9GAMM</name>
<evidence type="ECO:0000256" key="5">
    <source>
        <dbReference type="ARBA" id="ARBA00022801"/>
    </source>
</evidence>
<dbReference type="InterPro" id="IPR015797">
    <property type="entry name" value="NUDIX_hydrolase-like_dom_sf"/>
</dbReference>
<dbReference type="RefSeq" id="WP_088904885.1">
    <property type="nucleotide sequence ID" value="NZ_CP022272.1"/>
</dbReference>
<evidence type="ECO:0000256" key="3">
    <source>
        <dbReference type="ARBA" id="ARBA00011245"/>
    </source>
</evidence>
<dbReference type="InterPro" id="IPR000086">
    <property type="entry name" value="NUDIX_hydrolase_dom"/>
</dbReference>
<proteinExistence type="inferred from homology"/>
<dbReference type="Proteomes" id="UP000198233">
    <property type="component" value="Chromosome"/>
</dbReference>
<reference evidence="8 9" key="1">
    <citation type="submission" date="2017-06" db="EMBL/GenBank/DDBJ databases">
        <title>Complete genome sequence of Shewanella marisflavi EP1 associated with anaerobic 2,4-dinitrotoluene reduction and salt tolerance.</title>
        <authorList>
            <person name="Huang J."/>
        </authorList>
    </citation>
    <scope>NUCLEOTIDE SEQUENCE [LARGE SCALE GENOMIC DNA]</scope>
    <source>
        <strain evidence="8 9">EP1</strain>
    </source>
</reference>
<dbReference type="Pfam" id="PF00293">
    <property type="entry name" value="NUDIX"/>
    <property type="match status" value="1"/>
</dbReference>
<dbReference type="PROSITE" id="PS51462">
    <property type="entry name" value="NUDIX"/>
    <property type="match status" value="1"/>
</dbReference>
<evidence type="ECO:0000256" key="1">
    <source>
        <dbReference type="ARBA" id="ARBA00001946"/>
    </source>
</evidence>
<dbReference type="SUPFAM" id="SSF55811">
    <property type="entry name" value="Nudix"/>
    <property type="match status" value="1"/>
</dbReference>
<dbReference type="KEGG" id="smav:CFF01_11540"/>
<dbReference type="InterPro" id="IPR033713">
    <property type="entry name" value="NudJ"/>
</dbReference>
<dbReference type="GO" id="GO:0004787">
    <property type="term" value="F:thiamine diphosphate phosphatase activity"/>
    <property type="evidence" value="ECO:0007669"/>
    <property type="project" value="InterPro"/>
</dbReference>
<dbReference type="AlphaFoldDB" id="A0AAC9U093"/>